<organism evidence="1">
    <name type="scientific">Cucumis melo</name>
    <name type="common">Muskmelon</name>
    <dbReference type="NCBI Taxonomy" id="3656"/>
    <lineage>
        <taxon>Eukaryota</taxon>
        <taxon>Viridiplantae</taxon>
        <taxon>Streptophyta</taxon>
        <taxon>Embryophyta</taxon>
        <taxon>Tracheophyta</taxon>
        <taxon>Spermatophyta</taxon>
        <taxon>Magnoliopsida</taxon>
        <taxon>eudicotyledons</taxon>
        <taxon>Gunneridae</taxon>
        <taxon>Pentapetalae</taxon>
        <taxon>rosids</taxon>
        <taxon>fabids</taxon>
        <taxon>Cucurbitales</taxon>
        <taxon>Cucurbitaceae</taxon>
        <taxon>Benincaseae</taxon>
        <taxon>Cucumis</taxon>
    </lineage>
</organism>
<proteinExistence type="predicted"/>
<dbReference type="AlphaFoldDB" id="A0A9I9CK10"/>
<name>A0A9I9CK10_CUCME</name>
<sequence length="59" mass="7182">MQSQIREFEEGQRLMLEEQRTMSEMHAQKMEEVKNVGDACSKDGRSEEFRRCMLERWKK</sequence>
<dbReference type="EnsemblPlants" id="MELO3C004750.2.1">
    <property type="protein sequence ID" value="MELO3C004750.2.1"/>
    <property type="gene ID" value="MELO3C004750.2"/>
</dbReference>
<dbReference type="Gramene" id="MELO3C004750.2.1">
    <property type="protein sequence ID" value="MELO3C004750.2.1"/>
    <property type="gene ID" value="MELO3C004750.2"/>
</dbReference>
<accession>A0A9I9CK10</accession>
<reference evidence="1" key="1">
    <citation type="submission" date="2023-03" db="UniProtKB">
        <authorList>
            <consortium name="EnsemblPlants"/>
        </authorList>
    </citation>
    <scope>IDENTIFICATION</scope>
</reference>
<evidence type="ECO:0000313" key="1">
    <source>
        <dbReference type="EnsemblPlants" id="MELO3C004750.2.1"/>
    </source>
</evidence>
<protein>
    <submittedName>
        <fullName evidence="1">Uncharacterized protein</fullName>
    </submittedName>
</protein>